<feature type="modified residue" description="N6-(pyridoxal phosphate)lysine" evidence="3">
    <location>
        <position position="209"/>
    </location>
</feature>
<organism evidence="5 6">
    <name type="scientific">Corynebacterium lactis RW2-5</name>
    <dbReference type="NCBI Taxonomy" id="1408189"/>
    <lineage>
        <taxon>Bacteria</taxon>
        <taxon>Bacillati</taxon>
        <taxon>Actinomycetota</taxon>
        <taxon>Actinomycetes</taxon>
        <taxon>Mycobacteriales</taxon>
        <taxon>Corynebacteriaceae</taxon>
        <taxon>Corynebacterium</taxon>
    </lineage>
</organism>
<reference evidence="5 6" key="1">
    <citation type="submission" date="2013-10" db="EMBL/GenBank/DDBJ databases">
        <title>Complete genome sequence of Corynebacterium lactis DSM 45799(T), isolated from raw cow milk.</title>
        <authorList>
            <person name="Ruckert C."/>
            <person name="Albersmeier A."/>
            <person name="Lipski A."/>
            <person name="Kalinowski J."/>
        </authorList>
    </citation>
    <scope>NUCLEOTIDE SEQUENCE [LARGE SCALE GENOMIC DNA]</scope>
    <source>
        <strain evidence="5 6">RW2-5</strain>
    </source>
</reference>
<dbReference type="GO" id="GO:0000271">
    <property type="term" value="P:polysaccharide biosynthetic process"/>
    <property type="evidence" value="ECO:0007669"/>
    <property type="project" value="TreeGrafter"/>
</dbReference>
<keyword evidence="6" id="KW-1185">Reference proteome</keyword>
<dbReference type="KEGG" id="clw:CLAC_00340"/>
<dbReference type="InterPro" id="IPR015421">
    <property type="entry name" value="PyrdxlP-dep_Trfase_major"/>
</dbReference>
<dbReference type="EMBL" id="CP006841">
    <property type="protein sequence ID" value="ALA66437.1"/>
    <property type="molecule type" value="Genomic_DNA"/>
</dbReference>
<dbReference type="PANTHER" id="PTHR30244:SF34">
    <property type="entry name" value="DTDP-4-AMINO-4,6-DIDEOXYGALACTOSE TRANSAMINASE"/>
    <property type="match status" value="1"/>
</dbReference>
<dbReference type="Proteomes" id="UP000058446">
    <property type="component" value="Chromosome"/>
</dbReference>
<dbReference type="CDD" id="cd00616">
    <property type="entry name" value="AHBA_syn"/>
    <property type="match status" value="1"/>
</dbReference>
<dbReference type="STRING" id="1408189.CLAC_00340"/>
<accession>A0A0K2GXC0</accession>
<evidence type="ECO:0000256" key="4">
    <source>
        <dbReference type="RuleBase" id="RU004508"/>
    </source>
</evidence>
<evidence type="ECO:0000256" key="1">
    <source>
        <dbReference type="ARBA" id="ARBA00001933"/>
    </source>
</evidence>
<dbReference type="RefSeq" id="WP_053411224.1">
    <property type="nucleotide sequence ID" value="NZ_CP006841.1"/>
</dbReference>
<keyword evidence="3 4" id="KW-0663">Pyridoxal phosphate</keyword>
<dbReference type="PANTHER" id="PTHR30244">
    <property type="entry name" value="TRANSAMINASE"/>
    <property type="match status" value="1"/>
</dbReference>
<dbReference type="InterPro" id="IPR015424">
    <property type="entry name" value="PyrdxlP-dep_Trfase"/>
</dbReference>
<dbReference type="PATRIC" id="fig|1408189.4.peg.70"/>
<comment type="similarity">
    <text evidence="4">Belongs to the DegT/DnrJ/EryC1 family.</text>
</comment>
<dbReference type="GO" id="GO:0008483">
    <property type="term" value="F:transaminase activity"/>
    <property type="evidence" value="ECO:0007669"/>
    <property type="project" value="TreeGrafter"/>
</dbReference>
<dbReference type="SUPFAM" id="SSF53383">
    <property type="entry name" value="PLP-dependent transferases"/>
    <property type="match status" value="1"/>
</dbReference>
<comment type="cofactor">
    <cofactor evidence="1">
        <name>pyridoxal 5'-phosphate</name>
        <dbReference type="ChEBI" id="CHEBI:597326"/>
    </cofactor>
</comment>
<dbReference type="Gene3D" id="3.40.640.10">
    <property type="entry name" value="Type I PLP-dependent aspartate aminotransferase-like (Major domain)"/>
    <property type="match status" value="1"/>
</dbReference>
<proteinExistence type="inferred from homology"/>
<evidence type="ECO:0000313" key="5">
    <source>
        <dbReference type="EMBL" id="ALA66437.1"/>
    </source>
</evidence>
<dbReference type="PIRSF" id="PIRSF000390">
    <property type="entry name" value="PLP_StrS"/>
    <property type="match status" value="1"/>
</dbReference>
<dbReference type="OrthoDB" id="9804264at2"/>
<dbReference type="Gene3D" id="3.90.1150.10">
    <property type="entry name" value="Aspartate Aminotransferase, domain 1"/>
    <property type="match status" value="1"/>
</dbReference>
<sequence length="404" mass="42849">MTSSTVAPSTAAQDSTPTSADQKRIFLSLATVTKAEEEAVVRALHSGWVAPLGPEVDAFESEIAERCGVAHGLALSSGTAGLHLALLALGVGRGDFVPVSSMTFAATTNAISYVGATPVFIDSTEDGNIDPQLLVSTVEELLAEGRSVPVVVVVDLFGRCADYPAFAPRLAELGVAIVEDAAEALGASVDGKPAGSFGRAAALSFNGNKIMTTSGGGMLLSDDTRLIGQARYLSTQARQPVAWYEHTDIGYNYRLSNLLAALGRAQHDRLDTMIARRREIRDAYIELLASLPDDAPGKGTRLLSDSDERFTENCWLTSIVLPQKVVDEGVLTPDIVIEALGKANIEARHLWKPMHLQPLYEGSRAVVNGTAENLFSRGITLPSGPALDDNDVARVISVLREVLG</sequence>
<feature type="active site" description="Proton acceptor" evidence="2">
    <location>
        <position position="209"/>
    </location>
</feature>
<evidence type="ECO:0000256" key="3">
    <source>
        <dbReference type="PIRSR" id="PIRSR000390-2"/>
    </source>
</evidence>
<protein>
    <submittedName>
        <fullName evidence="5">Pyridoxal-5'-phosphate-dependent protein</fullName>
    </submittedName>
</protein>
<dbReference type="Pfam" id="PF01041">
    <property type="entry name" value="DegT_DnrJ_EryC1"/>
    <property type="match status" value="1"/>
</dbReference>
<name>A0A0K2GXC0_9CORY</name>
<dbReference type="AlphaFoldDB" id="A0A0K2GXC0"/>
<dbReference type="InterPro" id="IPR000653">
    <property type="entry name" value="DegT/StrS_aminotransferase"/>
</dbReference>
<evidence type="ECO:0000313" key="6">
    <source>
        <dbReference type="Proteomes" id="UP000058446"/>
    </source>
</evidence>
<gene>
    <name evidence="5" type="ORF">CLAC_00340</name>
</gene>
<dbReference type="InterPro" id="IPR015422">
    <property type="entry name" value="PyrdxlP-dep_Trfase_small"/>
</dbReference>
<dbReference type="GO" id="GO:0030170">
    <property type="term" value="F:pyridoxal phosphate binding"/>
    <property type="evidence" value="ECO:0007669"/>
    <property type="project" value="TreeGrafter"/>
</dbReference>
<evidence type="ECO:0000256" key="2">
    <source>
        <dbReference type="PIRSR" id="PIRSR000390-1"/>
    </source>
</evidence>